<reference evidence="3" key="1">
    <citation type="submission" date="2022-07" db="EMBL/GenBank/DDBJ databases">
        <title>Phylogenomic reconstructions and comparative analyses of Kickxellomycotina fungi.</title>
        <authorList>
            <person name="Reynolds N.K."/>
            <person name="Stajich J.E."/>
            <person name="Barry K."/>
            <person name="Grigoriev I.V."/>
            <person name="Crous P."/>
            <person name="Smith M.E."/>
        </authorList>
    </citation>
    <scope>NUCLEOTIDE SEQUENCE</scope>
    <source>
        <strain evidence="3">RSA 476</strain>
    </source>
</reference>
<dbReference type="SMART" id="SM00333">
    <property type="entry name" value="TUDOR"/>
    <property type="match status" value="1"/>
</dbReference>
<dbReference type="EMBL" id="JANBUY010000063">
    <property type="protein sequence ID" value="KAJ2865300.1"/>
    <property type="molecule type" value="Genomic_DNA"/>
</dbReference>
<dbReference type="AlphaFoldDB" id="A0A9W8IJ46"/>
<evidence type="ECO:0000313" key="4">
    <source>
        <dbReference type="Proteomes" id="UP001140074"/>
    </source>
</evidence>
<evidence type="ECO:0000313" key="3">
    <source>
        <dbReference type="EMBL" id="KAJ2865300.1"/>
    </source>
</evidence>
<feature type="region of interest" description="Disordered" evidence="1">
    <location>
        <begin position="133"/>
        <end position="184"/>
    </location>
</feature>
<dbReference type="PROSITE" id="PS50304">
    <property type="entry name" value="TUDOR"/>
    <property type="match status" value="1"/>
</dbReference>
<protein>
    <recommendedName>
        <fullName evidence="2">Tudor domain-containing protein</fullName>
    </recommendedName>
</protein>
<accession>A0A9W8IJ46</accession>
<feature type="compositionally biased region" description="Basic and acidic residues" evidence="1">
    <location>
        <begin position="162"/>
        <end position="178"/>
    </location>
</feature>
<sequence>MDASEIELYVTKLAEVELALSADPDNSELQTLKSEIEDLLLLSSQLHEPNTSSAGESADTKSTKQPQQQQQQKEWQIGDECEQQQQKEWQIGDECEAKYSGDGKFYGARVMSTESTSSGVYQVSFIGYEKGSLQTTRASDMREKSRKTGNSSNRPAAVAVTKDGKIVKKRQGGKDREGGSAVASSQQAWLKFAKGGGAKKLKAKAINDQSIFKSPDTVSGKVGVTNSGKGMAKNPSKTKF</sequence>
<organism evidence="3 4">
    <name type="scientific">Coemansia aciculifera</name>
    <dbReference type="NCBI Taxonomy" id="417176"/>
    <lineage>
        <taxon>Eukaryota</taxon>
        <taxon>Fungi</taxon>
        <taxon>Fungi incertae sedis</taxon>
        <taxon>Zoopagomycota</taxon>
        <taxon>Kickxellomycotina</taxon>
        <taxon>Kickxellomycetes</taxon>
        <taxon>Kickxellales</taxon>
        <taxon>Kickxellaceae</taxon>
        <taxon>Coemansia</taxon>
    </lineage>
</organism>
<feature type="domain" description="Tudor" evidence="2">
    <location>
        <begin position="88"/>
        <end position="151"/>
    </location>
</feature>
<dbReference type="InterPro" id="IPR002999">
    <property type="entry name" value="Tudor"/>
</dbReference>
<gene>
    <name evidence="3" type="ORF">GGH94_002315</name>
</gene>
<evidence type="ECO:0000259" key="2">
    <source>
        <dbReference type="PROSITE" id="PS50304"/>
    </source>
</evidence>
<dbReference type="Gene3D" id="2.30.30.140">
    <property type="match status" value="1"/>
</dbReference>
<comment type="caution">
    <text evidence="3">The sequence shown here is derived from an EMBL/GenBank/DDBJ whole genome shotgun (WGS) entry which is preliminary data.</text>
</comment>
<proteinExistence type="predicted"/>
<dbReference type="SUPFAM" id="SSF63748">
    <property type="entry name" value="Tudor/PWWP/MBT"/>
    <property type="match status" value="1"/>
</dbReference>
<dbReference type="Proteomes" id="UP001140074">
    <property type="component" value="Unassembled WGS sequence"/>
</dbReference>
<evidence type="ECO:0000256" key="1">
    <source>
        <dbReference type="SAM" id="MobiDB-lite"/>
    </source>
</evidence>
<keyword evidence="4" id="KW-1185">Reference proteome</keyword>
<name>A0A9W8IJ46_9FUNG</name>
<feature type="region of interest" description="Disordered" evidence="1">
    <location>
        <begin position="214"/>
        <end position="240"/>
    </location>
</feature>
<feature type="compositionally biased region" description="Polar residues" evidence="1">
    <location>
        <begin position="43"/>
        <end position="55"/>
    </location>
</feature>
<feature type="region of interest" description="Disordered" evidence="1">
    <location>
        <begin position="43"/>
        <end position="85"/>
    </location>
</feature>